<protein>
    <submittedName>
        <fullName evidence="4">Nucleoside-diphosphate sugar epimerase</fullName>
    </submittedName>
</protein>
<dbReference type="KEGG" id="ddf:DEFDS_0367"/>
<dbReference type="PANTHER" id="PTHR43318">
    <property type="entry name" value="UDP-N-ACETYLGLUCOSAMINE 4,6-DEHYDRATASE"/>
    <property type="match status" value="1"/>
</dbReference>
<dbReference type="EMBL" id="AP011529">
    <property type="protein sequence ID" value="BAI79861.1"/>
    <property type="molecule type" value="Genomic_DNA"/>
</dbReference>
<name>D3PB88_DEFDS</name>
<evidence type="ECO:0000259" key="3">
    <source>
        <dbReference type="Pfam" id="PF02719"/>
    </source>
</evidence>
<keyword evidence="2" id="KW-0812">Transmembrane</keyword>
<dbReference type="AlphaFoldDB" id="D3PB88"/>
<dbReference type="InterPro" id="IPR003869">
    <property type="entry name" value="Polysac_CapD-like"/>
</dbReference>
<sequence>MNILELIGRDSELFKVDIEKNEKELANIIGFSSFLVIGGAGSIGSAVVKEIFKRNPKKLHVVDISENNLAELVRDIRSSLGYIDGEFKTYTIDVGSVEYDALIKADGKYDYVLNLSALKHVRSEKDPFTLMRMIEVNILNTEKTLIQSIENGVKKYFCVSTDKATNPVNMMGASKRIMELFLMRRSLEIPVSTARFANVAFSDGSLLYSFNKRLEKQQPIVAPKDVKRYFVTPKESGELCLMSTIFGENRDIFFPKLSDKLHLITFAEIAIKYLKMKGYDPYICESEEEARKLVKTLPKKGKWPCLFTISDTTGEKDFEEFYTNDNIIDWDRFEGIGIIKNKPIYEKEKLNYFIKRVEEMKKKLEWSKREIVELFEYMLPEFYHLEKGKYLDDKM</sequence>
<evidence type="ECO:0000313" key="4">
    <source>
        <dbReference type="EMBL" id="BAI79861.1"/>
    </source>
</evidence>
<dbReference type="Gene3D" id="3.40.50.720">
    <property type="entry name" value="NAD(P)-binding Rossmann-like Domain"/>
    <property type="match status" value="2"/>
</dbReference>
<dbReference type="OrthoDB" id="9769113at2"/>
<gene>
    <name evidence="4" type="ordered locus">DEFDS_0367</name>
</gene>
<dbReference type="HOGENOM" id="CLU_684523_0_0_0"/>
<evidence type="ECO:0000256" key="1">
    <source>
        <dbReference type="ARBA" id="ARBA00007430"/>
    </source>
</evidence>
<dbReference type="InterPro" id="IPR036291">
    <property type="entry name" value="NAD(P)-bd_dom_sf"/>
</dbReference>
<dbReference type="Pfam" id="PF02719">
    <property type="entry name" value="Polysacc_synt_2"/>
    <property type="match status" value="1"/>
</dbReference>
<dbReference type="InterPro" id="IPR051203">
    <property type="entry name" value="Polysaccharide_Synthase-Rel"/>
</dbReference>
<dbReference type="RefSeq" id="WP_013007109.1">
    <property type="nucleotide sequence ID" value="NC_013939.1"/>
</dbReference>
<keyword evidence="2" id="KW-1133">Transmembrane helix</keyword>
<accession>D3PB88</accession>
<reference evidence="4 5" key="1">
    <citation type="journal article" date="2010" name="DNA Res.">
        <title>Bacterial lifestyle in a deep-sea hydrothermal vent chimney revealed by the genome sequence of the thermophilic bacterium Deferribacter desulfuricans SSM1.</title>
        <authorList>
            <person name="Takaki Y."/>
            <person name="Shimamura S."/>
            <person name="Nakagawa S."/>
            <person name="Fukuhara Y."/>
            <person name="Horikawa H."/>
            <person name="Ankai A."/>
            <person name="Harada T."/>
            <person name="Hosoyama A."/>
            <person name="Oguchi A."/>
            <person name="Fukui S."/>
            <person name="Fujita N."/>
            <person name="Takami H."/>
            <person name="Takai K."/>
        </authorList>
    </citation>
    <scope>NUCLEOTIDE SEQUENCE [LARGE SCALE GENOMIC DNA]</scope>
    <source>
        <strain evidence="5">DSM 14783 / JCM 11476 / NBRC 101012 / SSM1</strain>
    </source>
</reference>
<dbReference type="Proteomes" id="UP000001520">
    <property type="component" value="Chromosome"/>
</dbReference>
<feature type="domain" description="Polysaccharide biosynthesis protein CapD-like" evidence="3">
    <location>
        <begin position="35"/>
        <end position="279"/>
    </location>
</feature>
<dbReference type="eggNOG" id="COG1086">
    <property type="taxonomic scope" value="Bacteria"/>
</dbReference>
<organism evidence="4 5">
    <name type="scientific">Deferribacter desulfuricans (strain DSM 14783 / JCM 11476 / NBRC 101012 / SSM1)</name>
    <dbReference type="NCBI Taxonomy" id="639282"/>
    <lineage>
        <taxon>Bacteria</taxon>
        <taxon>Pseudomonadati</taxon>
        <taxon>Deferribacterota</taxon>
        <taxon>Deferribacteres</taxon>
        <taxon>Deferribacterales</taxon>
        <taxon>Deferribacteraceae</taxon>
        <taxon>Deferribacter</taxon>
    </lineage>
</organism>
<dbReference type="PANTHER" id="PTHR43318:SF1">
    <property type="entry name" value="POLYSACCHARIDE BIOSYNTHESIS PROTEIN EPSC-RELATED"/>
    <property type="match status" value="1"/>
</dbReference>
<dbReference type="STRING" id="639282.DEFDS_0367"/>
<keyword evidence="5" id="KW-1185">Reference proteome</keyword>
<evidence type="ECO:0000256" key="2">
    <source>
        <dbReference type="SAM" id="Phobius"/>
    </source>
</evidence>
<proteinExistence type="inferred from homology"/>
<evidence type="ECO:0000313" key="5">
    <source>
        <dbReference type="Proteomes" id="UP000001520"/>
    </source>
</evidence>
<dbReference type="SUPFAM" id="SSF51735">
    <property type="entry name" value="NAD(P)-binding Rossmann-fold domains"/>
    <property type="match status" value="1"/>
</dbReference>
<feature type="transmembrane region" description="Helical" evidence="2">
    <location>
        <begin position="25"/>
        <end position="48"/>
    </location>
</feature>
<dbReference type="CDD" id="cd05237">
    <property type="entry name" value="UDP_invert_4-6DH_SDR_e"/>
    <property type="match status" value="1"/>
</dbReference>
<comment type="similarity">
    <text evidence="1">Belongs to the polysaccharide synthase family.</text>
</comment>
<keyword evidence="2" id="KW-0472">Membrane</keyword>